<gene>
    <name evidence="2" type="ORF">GSOID_T00010778001</name>
</gene>
<feature type="compositionally biased region" description="Acidic residues" evidence="1">
    <location>
        <begin position="111"/>
        <end position="123"/>
    </location>
</feature>
<organism evidence="2">
    <name type="scientific">Oikopleura dioica</name>
    <name type="common">Tunicate</name>
    <dbReference type="NCBI Taxonomy" id="34765"/>
    <lineage>
        <taxon>Eukaryota</taxon>
        <taxon>Metazoa</taxon>
        <taxon>Chordata</taxon>
        <taxon>Tunicata</taxon>
        <taxon>Appendicularia</taxon>
        <taxon>Copelata</taxon>
        <taxon>Oikopleuridae</taxon>
        <taxon>Oikopleura</taxon>
    </lineage>
</organism>
<proteinExistence type="predicted"/>
<evidence type="ECO:0000313" key="2">
    <source>
        <dbReference type="EMBL" id="CBY09960.1"/>
    </source>
</evidence>
<feature type="compositionally biased region" description="Polar residues" evidence="1">
    <location>
        <begin position="130"/>
        <end position="146"/>
    </location>
</feature>
<accession>E4XH12</accession>
<evidence type="ECO:0000256" key="1">
    <source>
        <dbReference type="SAM" id="MobiDB-lite"/>
    </source>
</evidence>
<feature type="region of interest" description="Disordered" evidence="1">
    <location>
        <begin position="99"/>
        <end position="146"/>
    </location>
</feature>
<name>E4XH12_OIKDI</name>
<dbReference type="Proteomes" id="UP000001307">
    <property type="component" value="Unassembled WGS sequence"/>
</dbReference>
<dbReference type="InParanoid" id="E4XH12"/>
<reference evidence="2" key="1">
    <citation type="journal article" date="2010" name="Science">
        <title>Plasticity of animal genome architecture unmasked by rapid evolution of a pelagic tunicate.</title>
        <authorList>
            <person name="Denoeud F."/>
            <person name="Henriet S."/>
            <person name="Mungpakdee S."/>
            <person name="Aury J.M."/>
            <person name="Da Silva C."/>
            <person name="Brinkmann H."/>
            <person name="Mikhaleva J."/>
            <person name="Olsen L.C."/>
            <person name="Jubin C."/>
            <person name="Canestro C."/>
            <person name="Bouquet J.M."/>
            <person name="Danks G."/>
            <person name="Poulain J."/>
            <person name="Campsteijn C."/>
            <person name="Adamski M."/>
            <person name="Cross I."/>
            <person name="Yadetie F."/>
            <person name="Muffato M."/>
            <person name="Louis A."/>
            <person name="Butcher S."/>
            <person name="Tsagkogeorga G."/>
            <person name="Konrad A."/>
            <person name="Singh S."/>
            <person name="Jensen M.F."/>
            <person name="Cong E.H."/>
            <person name="Eikeseth-Otteraa H."/>
            <person name="Noel B."/>
            <person name="Anthouard V."/>
            <person name="Porcel B.M."/>
            <person name="Kachouri-Lafond R."/>
            <person name="Nishino A."/>
            <person name="Ugolini M."/>
            <person name="Chourrout P."/>
            <person name="Nishida H."/>
            <person name="Aasland R."/>
            <person name="Huzurbazar S."/>
            <person name="Westhof E."/>
            <person name="Delsuc F."/>
            <person name="Lehrach H."/>
            <person name="Reinhardt R."/>
            <person name="Weissenbach J."/>
            <person name="Roy S.W."/>
            <person name="Artiguenave F."/>
            <person name="Postlethwait J.H."/>
            <person name="Manak J.R."/>
            <person name="Thompson E.M."/>
            <person name="Jaillon O."/>
            <person name="Du Pasquier L."/>
            <person name="Boudinot P."/>
            <person name="Liberles D.A."/>
            <person name="Volff J.N."/>
            <person name="Philippe H."/>
            <person name="Lenhard B."/>
            <person name="Roest Crollius H."/>
            <person name="Wincker P."/>
            <person name="Chourrout D."/>
        </authorList>
    </citation>
    <scope>NUCLEOTIDE SEQUENCE [LARGE SCALE GENOMIC DNA]</scope>
</reference>
<protein>
    <submittedName>
        <fullName evidence="2">Uncharacterized protein</fullName>
    </submittedName>
</protein>
<dbReference type="AlphaFoldDB" id="E4XH12"/>
<keyword evidence="3" id="KW-1185">Reference proteome</keyword>
<evidence type="ECO:0000313" key="3">
    <source>
        <dbReference type="Proteomes" id="UP000001307"/>
    </source>
</evidence>
<sequence>MRIPGFRHCNKPANSEMINDSSGFDCNCSSPLVLDFHECLNWGRVKICVACNKSHESQLEQTQLEVTQIPNSLDKTWICNEKGQKLYGGFEDWRREKKLPIKNAPEKIGESIEEPSDDETDESLGERTVIPNSLDTTWNGTWSTTD</sequence>
<dbReference type="EMBL" id="FN653050">
    <property type="protein sequence ID" value="CBY09960.1"/>
    <property type="molecule type" value="Genomic_DNA"/>
</dbReference>
<feature type="compositionally biased region" description="Basic and acidic residues" evidence="1">
    <location>
        <begin position="99"/>
        <end position="110"/>
    </location>
</feature>